<evidence type="ECO:0000256" key="1">
    <source>
        <dbReference type="SAM" id="Phobius"/>
    </source>
</evidence>
<name>A0A2S9RPD0_HAEIF</name>
<dbReference type="Proteomes" id="UP000238532">
    <property type="component" value="Unassembled WGS sequence"/>
</dbReference>
<sequence>MVEDLMIDKTLQSLQIKKITLKELQTTGVTIIHWIIPAILCYLLGLKGILGLFLNILEFIQGGLKGYLTDYIEDYIITLFIYFIWGMISNPILQF</sequence>
<gene>
    <name evidence="2" type="ORF">BV102_01168</name>
</gene>
<reference evidence="2 3" key="1">
    <citation type="submission" date="2017-04" db="EMBL/GenBank/DDBJ databases">
        <title>Haemophilus influenzae in COPD genome sequencing project.</title>
        <authorList>
            <person name="Murphy T.F."/>
            <person name="Kong Y."/>
            <person name="Nadendla S."/>
            <person name="Tettelin H."/>
            <person name="Pettigrew M."/>
        </authorList>
    </citation>
    <scope>NUCLEOTIDE SEQUENCE [LARGE SCALE GENOMIC DNA]</scope>
    <source>
        <strain evidence="2 3">56P127H1</strain>
    </source>
</reference>
<proteinExistence type="predicted"/>
<feature type="transmembrane region" description="Helical" evidence="1">
    <location>
        <begin position="75"/>
        <end position="93"/>
    </location>
</feature>
<comment type="caution">
    <text evidence="2">The sequence shown here is derived from an EMBL/GenBank/DDBJ whole genome shotgun (WGS) entry which is preliminary data.</text>
</comment>
<dbReference type="EMBL" id="NEBY01000246">
    <property type="protein sequence ID" value="PRJ59822.1"/>
    <property type="molecule type" value="Genomic_DNA"/>
</dbReference>
<evidence type="ECO:0000313" key="3">
    <source>
        <dbReference type="Proteomes" id="UP000238532"/>
    </source>
</evidence>
<feature type="transmembrane region" description="Helical" evidence="1">
    <location>
        <begin position="31"/>
        <end position="54"/>
    </location>
</feature>
<protein>
    <submittedName>
        <fullName evidence="2">Uncharacterized protein</fullName>
    </submittedName>
</protein>
<accession>A0A2S9RPD0</accession>
<keyword evidence="1" id="KW-1133">Transmembrane helix</keyword>
<evidence type="ECO:0000313" key="2">
    <source>
        <dbReference type="EMBL" id="PRJ59822.1"/>
    </source>
</evidence>
<organism evidence="2 3">
    <name type="scientific">Haemophilus influenzae</name>
    <dbReference type="NCBI Taxonomy" id="727"/>
    <lineage>
        <taxon>Bacteria</taxon>
        <taxon>Pseudomonadati</taxon>
        <taxon>Pseudomonadota</taxon>
        <taxon>Gammaproteobacteria</taxon>
        <taxon>Pasteurellales</taxon>
        <taxon>Pasteurellaceae</taxon>
        <taxon>Haemophilus</taxon>
    </lineage>
</organism>
<dbReference type="RefSeq" id="WP_105891995.1">
    <property type="nucleotide sequence ID" value="NZ_CP135841.1"/>
</dbReference>
<keyword evidence="1" id="KW-0812">Transmembrane</keyword>
<keyword evidence="1" id="KW-0472">Membrane</keyword>
<dbReference type="AlphaFoldDB" id="A0A2S9RPD0"/>